<accession>F5HLI6</accession>
<keyword evidence="7" id="KW-0325">Glycoprotein</keyword>
<feature type="domain" description="Peptidase S1" evidence="10">
    <location>
        <begin position="28"/>
        <end position="253"/>
    </location>
</feature>
<comment type="similarity">
    <text evidence="8">Belongs to the peptidase S1 family. CLIP subfamily.</text>
</comment>
<reference evidence="11" key="3">
    <citation type="journal article" date="2004" name="Trends Parasitol.">
        <title>The Anopheles gambiae genome: an update.</title>
        <authorList>
            <person name="Mongin E."/>
            <person name="Louis C."/>
            <person name="Holt R.A."/>
            <person name="Birney E."/>
            <person name="Collins F.H."/>
        </authorList>
    </citation>
    <scope>NUCLEOTIDE SEQUENCE</scope>
    <source>
        <strain evidence="11">PEST</strain>
    </source>
</reference>
<dbReference type="InterPro" id="IPR001254">
    <property type="entry name" value="Trypsin_dom"/>
</dbReference>
<dbReference type="EMBL" id="AAAB01008898">
    <property type="protein sequence ID" value="EGK97205.1"/>
    <property type="molecule type" value="Genomic_DNA"/>
</dbReference>
<evidence type="ECO:0000256" key="5">
    <source>
        <dbReference type="ARBA" id="ARBA00022859"/>
    </source>
</evidence>
<dbReference type="InterPro" id="IPR051487">
    <property type="entry name" value="Ser/Thr_Proteases_Immune/Dev"/>
</dbReference>
<keyword evidence="5" id="KW-0391">Immunity</keyword>
<dbReference type="VEuPathDB" id="VectorBase:AGAP013164"/>
<reference evidence="11" key="1">
    <citation type="journal article" date="2002" name="Science">
        <title>The genome sequence of the malaria mosquito Anopheles gambiae.</title>
        <authorList>
            <person name="Holt R.A."/>
            <person name="Subramanian G.M."/>
            <person name="Halpern A."/>
            <person name="Sutton G.G."/>
            <person name="Charlab R."/>
            <person name="Nusskern D.R."/>
            <person name="Wincker P."/>
            <person name="Clark A.G."/>
            <person name="Ribeiro J.M."/>
            <person name="Wides R."/>
            <person name="Salzberg S.L."/>
            <person name="Loftus B."/>
            <person name="Yandell M."/>
            <person name="Majoros W.H."/>
            <person name="Rusch D.B."/>
            <person name="Lai Z."/>
            <person name="Kraft C.L."/>
            <person name="Abril J.F."/>
            <person name="Anthouard V."/>
            <person name="Arensburger P."/>
            <person name="Atkinson P.W."/>
            <person name="Baden H."/>
            <person name="de Berardinis V."/>
            <person name="Baldwin D."/>
            <person name="Benes V."/>
            <person name="Biedler J."/>
            <person name="Blass C."/>
            <person name="Bolanos R."/>
            <person name="Boscus D."/>
            <person name="Barnstead M."/>
            <person name="Cai S."/>
            <person name="Center A."/>
            <person name="Chaturverdi K."/>
            <person name="Christophides G.K."/>
            <person name="Chrystal M.A."/>
            <person name="Clamp M."/>
            <person name="Cravchik A."/>
            <person name="Curwen V."/>
            <person name="Dana A."/>
            <person name="Delcher A."/>
            <person name="Dew I."/>
            <person name="Evans C.A."/>
            <person name="Flanigan M."/>
            <person name="Grundschober-Freimoser A."/>
            <person name="Friedli L."/>
            <person name="Gu Z."/>
            <person name="Guan P."/>
            <person name="Guigo R."/>
            <person name="Hillenmeyer M.E."/>
            <person name="Hladun S.L."/>
            <person name="Hogan J.R."/>
            <person name="Hong Y.S."/>
            <person name="Hoover J."/>
            <person name="Jaillon O."/>
            <person name="Ke Z."/>
            <person name="Kodira C."/>
            <person name="Kokoza E."/>
            <person name="Koutsos A."/>
            <person name="Letunic I."/>
            <person name="Levitsky A."/>
            <person name="Liang Y."/>
            <person name="Lin J.J."/>
            <person name="Lobo N.F."/>
            <person name="Lopez J.R."/>
            <person name="Malek J.A."/>
            <person name="McIntosh T.C."/>
            <person name="Meister S."/>
            <person name="Miller J."/>
            <person name="Mobarry C."/>
            <person name="Mongin E."/>
            <person name="Murphy S.D."/>
            <person name="O'Brochta D.A."/>
            <person name="Pfannkoch C."/>
            <person name="Qi R."/>
            <person name="Regier M.A."/>
            <person name="Remington K."/>
            <person name="Shao H."/>
            <person name="Sharakhova M.V."/>
            <person name="Sitter C.D."/>
            <person name="Shetty J."/>
            <person name="Smith T.J."/>
            <person name="Strong R."/>
            <person name="Sun J."/>
            <person name="Thomasova D."/>
            <person name="Ton L.Q."/>
            <person name="Topalis P."/>
            <person name="Tu Z."/>
            <person name="Unger M.F."/>
            <person name="Walenz B."/>
            <person name="Wang A."/>
            <person name="Wang J."/>
            <person name="Wang M."/>
            <person name="Wang X."/>
            <person name="Woodford K.J."/>
            <person name="Wortman J.R."/>
            <person name="Wu M."/>
            <person name="Yao A."/>
            <person name="Zdobnov E.M."/>
            <person name="Zhang H."/>
            <person name="Zhao Q."/>
            <person name="Zhao S."/>
            <person name="Zhu S.C."/>
            <person name="Zhimulev I."/>
            <person name="Coluzzi M."/>
            <person name="della Torre A."/>
            <person name="Roth C.W."/>
            <person name="Louis C."/>
            <person name="Kalush F."/>
            <person name="Mural R.J."/>
            <person name="Myers E.W."/>
            <person name="Adams M.D."/>
            <person name="Smith H.O."/>
            <person name="Broder S."/>
            <person name="Gardner M.J."/>
            <person name="Fraser C.M."/>
            <person name="Birney E."/>
            <person name="Bork P."/>
            <person name="Brey P.T."/>
            <person name="Venter J.C."/>
            <person name="Weissenbach J."/>
            <person name="Kafatos F.C."/>
            <person name="Collins F.H."/>
            <person name="Hoffman S.L."/>
        </authorList>
    </citation>
    <scope>NUCLEOTIDE SEQUENCE [LARGE SCALE GENOMIC DNA]</scope>
    <source>
        <strain evidence="11">PEST</strain>
    </source>
</reference>
<proteinExistence type="inferred from homology"/>
<dbReference type="GO" id="GO:0045087">
    <property type="term" value="P:innate immune response"/>
    <property type="evidence" value="ECO:0007669"/>
    <property type="project" value="UniProtKB-KW"/>
</dbReference>
<keyword evidence="6" id="KW-1015">Disulfide bond</keyword>
<reference evidence="11" key="4">
    <citation type="journal article" date="2007" name="Genome Biol.">
        <title>Update of the Anopheles gambiae PEST genome assembly.</title>
        <authorList>
            <person name="Sharakhova M.V."/>
            <person name="Hammond M.P."/>
            <person name="Lobo N.F."/>
            <person name="Krzywinski J."/>
            <person name="Unger M.F."/>
            <person name="Hillenmeyer M.E."/>
            <person name="Bruggner R.V."/>
            <person name="Birney E."/>
            <person name="Collins F.H."/>
        </authorList>
    </citation>
    <scope>NUCLEOTIDE SEQUENCE</scope>
    <source>
        <strain evidence="11">PEST</strain>
    </source>
</reference>
<evidence type="ECO:0000256" key="6">
    <source>
        <dbReference type="ARBA" id="ARBA00023157"/>
    </source>
</evidence>
<dbReference type="SUPFAM" id="SSF50494">
    <property type="entry name" value="Trypsin-like serine proteases"/>
    <property type="match status" value="1"/>
</dbReference>
<dbReference type="PROSITE" id="PS50240">
    <property type="entry name" value="TRYPSIN_DOM"/>
    <property type="match status" value="1"/>
</dbReference>
<dbReference type="AlphaFoldDB" id="F5HLI6"/>
<gene>
    <name evidence="11" type="ORF">AgaP_AGAP013164</name>
</gene>
<dbReference type="GO" id="GO:0006508">
    <property type="term" value="P:proteolysis"/>
    <property type="evidence" value="ECO:0007669"/>
    <property type="project" value="InterPro"/>
</dbReference>
<keyword evidence="4 9" id="KW-0732">Signal</keyword>
<dbReference type="PhylomeDB" id="F5HLI6"/>
<evidence type="ECO:0000256" key="7">
    <source>
        <dbReference type="ARBA" id="ARBA00023180"/>
    </source>
</evidence>
<dbReference type="InterPro" id="IPR043504">
    <property type="entry name" value="Peptidase_S1_PA_chymotrypsin"/>
</dbReference>
<organism evidence="11">
    <name type="scientific">Anopheles gambiae</name>
    <name type="common">African malaria mosquito</name>
    <dbReference type="NCBI Taxonomy" id="7165"/>
    <lineage>
        <taxon>Eukaryota</taxon>
        <taxon>Metazoa</taxon>
        <taxon>Ecdysozoa</taxon>
        <taxon>Arthropoda</taxon>
        <taxon>Hexapoda</taxon>
        <taxon>Insecta</taxon>
        <taxon>Pterygota</taxon>
        <taxon>Neoptera</taxon>
        <taxon>Endopterygota</taxon>
        <taxon>Diptera</taxon>
        <taxon>Nematocera</taxon>
        <taxon>Culicoidea</taxon>
        <taxon>Culicidae</taxon>
        <taxon>Anophelinae</taxon>
        <taxon>Anopheles</taxon>
    </lineage>
</organism>
<sequence length="260" mass="28230">MFLLQCHQLIIFICSGACAFKPSHGQRIVAGSNVSPHNKYPWIALLTYLDSPSGQGSLINDRTIVTTATIVESMPVIVHIRALLGVYNRTDASESITSNEISTALAHPGYKTKNQFADNIGLLILKDPLTSFQPICLPVAIPESLPAPKATVVGWGASYPNGPLAEVLQETELQMHAPSICQTVSSQVSSNNLCGESSQLIPNAANTCTVRSQCWQFIRKRITVSFYTFCRAMAPAMFTSVAHYLEWIATYGPGCLCHKG</sequence>
<dbReference type="Pfam" id="PF00089">
    <property type="entry name" value="Trypsin"/>
    <property type="match status" value="1"/>
</dbReference>
<evidence type="ECO:0000256" key="1">
    <source>
        <dbReference type="ARBA" id="ARBA00004613"/>
    </source>
</evidence>
<dbReference type="PANTHER" id="PTHR24256">
    <property type="entry name" value="TRYPTASE-RELATED"/>
    <property type="match status" value="1"/>
</dbReference>
<reference evidence="11" key="5">
    <citation type="submission" date="2011-05" db="EMBL/GenBank/DDBJ databases">
        <authorList>
            <consortium name="VectorBase"/>
        </authorList>
    </citation>
    <scope>NUCLEOTIDE SEQUENCE</scope>
    <source>
        <strain evidence="11">PEST</strain>
    </source>
</reference>
<evidence type="ECO:0000256" key="8">
    <source>
        <dbReference type="ARBA" id="ARBA00024195"/>
    </source>
</evidence>
<evidence type="ECO:0000256" key="9">
    <source>
        <dbReference type="SAM" id="SignalP"/>
    </source>
</evidence>
<name>F5HLI6_ANOGA</name>
<evidence type="ECO:0000256" key="2">
    <source>
        <dbReference type="ARBA" id="ARBA00022525"/>
    </source>
</evidence>
<comment type="caution">
    <text evidence="11">The sequence shown here is derived from an EMBL/GenBank/DDBJ whole genome shotgun (WGS) entry which is preliminary data.</text>
</comment>
<dbReference type="VEuPathDB" id="VectorBase:AGAMI1_009070"/>
<keyword evidence="3" id="KW-0399">Innate immunity</keyword>
<protein>
    <submittedName>
        <fullName evidence="11">AGAP013164-PA</fullName>
    </submittedName>
</protein>
<dbReference type="GO" id="GO:0004252">
    <property type="term" value="F:serine-type endopeptidase activity"/>
    <property type="evidence" value="ECO:0007669"/>
    <property type="project" value="InterPro"/>
</dbReference>
<evidence type="ECO:0000256" key="3">
    <source>
        <dbReference type="ARBA" id="ARBA00022588"/>
    </source>
</evidence>
<evidence type="ECO:0000256" key="4">
    <source>
        <dbReference type="ARBA" id="ARBA00022729"/>
    </source>
</evidence>
<reference evidence="11" key="2">
    <citation type="submission" date="2002-03" db="EMBL/GenBank/DDBJ databases">
        <authorList>
            <consortium name="The Anopheles Genome Sequencing Consortium"/>
        </authorList>
    </citation>
    <scope>NUCLEOTIDE SEQUENCE</scope>
    <source>
        <strain evidence="11">PEST</strain>
    </source>
</reference>
<feature type="signal peptide" evidence="9">
    <location>
        <begin position="1"/>
        <end position="25"/>
    </location>
</feature>
<dbReference type="Gene3D" id="2.40.10.10">
    <property type="entry name" value="Trypsin-like serine proteases"/>
    <property type="match status" value="1"/>
</dbReference>
<dbReference type="GO" id="GO:0005576">
    <property type="term" value="C:extracellular region"/>
    <property type="evidence" value="ECO:0007669"/>
    <property type="project" value="UniProtKB-SubCell"/>
</dbReference>
<dbReference type="HOGENOM" id="CLU_1070467_0_0_1"/>
<comment type="subcellular location">
    <subcellularLocation>
        <location evidence="1">Secreted</location>
    </subcellularLocation>
</comment>
<evidence type="ECO:0000259" key="10">
    <source>
        <dbReference type="PROSITE" id="PS50240"/>
    </source>
</evidence>
<dbReference type="SMART" id="SM00020">
    <property type="entry name" value="Tryp_SPc"/>
    <property type="match status" value="1"/>
</dbReference>
<keyword evidence="2" id="KW-0964">Secreted</keyword>
<evidence type="ECO:0000313" key="11">
    <source>
        <dbReference type="EMBL" id="EGK97205.1"/>
    </source>
</evidence>
<dbReference type="eggNOG" id="KOG3627">
    <property type="taxonomic scope" value="Eukaryota"/>
</dbReference>
<feature type="chain" id="PRO_5030169174" evidence="9">
    <location>
        <begin position="26"/>
        <end position="260"/>
    </location>
</feature>
<dbReference type="PaxDb" id="7165-AGAP013164-PA"/>
<dbReference type="InterPro" id="IPR009003">
    <property type="entry name" value="Peptidase_S1_PA"/>
</dbReference>